<keyword evidence="2" id="KW-1133">Transmembrane helix</keyword>
<name>A0A7I8DC61_9BACL</name>
<dbReference type="KEGG" id="eff:skT53_26590"/>
<gene>
    <name evidence="3" type="ORF">skT53_26590</name>
</gene>
<organism evidence="3 4">
    <name type="scientific">Effusibacillus dendaii</name>
    <dbReference type="NCBI Taxonomy" id="2743772"/>
    <lineage>
        <taxon>Bacteria</taxon>
        <taxon>Bacillati</taxon>
        <taxon>Bacillota</taxon>
        <taxon>Bacilli</taxon>
        <taxon>Bacillales</taxon>
        <taxon>Alicyclobacillaceae</taxon>
        <taxon>Effusibacillus</taxon>
    </lineage>
</organism>
<evidence type="ECO:0000313" key="3">
    <source>
        <dbReference type="EMBL" id="BCJ87674.1"/>
    </source>
</evidence>
<feature type="compositionally biased region" description="Polar residues" evidence="1">
    <location>
        <begin position="1"/>
        <end position="11"/>
    </location>
</feature>
<evidence type="ECO:0000256" key="2">
    <source>
        <dbReference type="SAM" id="Phobius"/>
    </source>
</evidence>
<evidence type="ECO:0000313" key="4">
    <source>
        <dbReference type="Proteomes" id="UP000593802"/>
    </source>
</evidence>
<accession>A0A7I8DC61</accession>
<reference evidence="3 4" key="1">
    <citation type="submission" date="2020-08" db="EMBL/GenBank/DDBJ databases">
        <title>Complete Genome Sequence of Effusibacillus dendaii Strain skT53, Isolated from Farmland soil.</title>
        <authorList>
            <person name="Konishi T."/>
            <person name="Kawasaki H."/>
        </authorList>
    </citation>
    <scope>NUCLEOTIDE SEQUENCE [LARGE SCALE GENOMIC DNA]</scope>
    <source>
        <strain evidence="4">skT53</strain>
    </source>
</reference>
<dbReference type="AlphaFoldDB" id="A0A7I8DC61"/>
<evidence type="ECO:0000256" key="1">
    <source>
        <dbReference type="SAM" id="MobiDB-lite"/>
    </source>
</evidence>
<feature type="transmembrane region" description="Helical" evidence="2">
    <location>
        <begin position="43"/>
        <end position="71"/>
    </location>
</feature>
<keyword evidence="2" id="KW-0472">Membrane</keyword>
<proteinExistence type="predicted"/>
<feature type="region of interest" description="Disordered" evidence="1">
    <location>
        <begin position="1"/>
        <end position="38"/>
    </location>
</feature>
<keyword evidence="4" id="KW-1185">Reference proteome</keyword>
<dbReference type="RefSeq" id="WP_200757938.1">
    <property type="nucleotide sequence ID" value="NZ_AP023366.1"/>
</dbReference>
<sequence>MSQGKNAARTVSNSANKTNDKAANKAASMNPSTQKEGKKSNSFLQGCLGCLGIIVLLSIAATAVALVFSALDDSPKRQEKIVTGNSQQVEDNVQAEVRQVIVDTLGETANTGEPKIINLQVNDHLGTADGNDKIVVATLHANENLTNNMTKGGILLESTNVLKKLFTIDKVQEVTLIWQLPLVDAYGNKQTEPVLKITIDKEKAAKINWSNFDRNNLKNVVNTYWEHPVLKNNK</sequence>
<dbReference type="Proteomes" id="UP000593802">
    <property type="component" value="Chromosome"/>
</dbReference>
<protein>
    <submittedName>
        <fullName evidence="3">Uncharacterized protein</fullName>
    </submittedName>
</protein>
<dbReference type="EMBL" id="AP023366">
    <property type="protein sequence ID" value="BCJ87674.1"/>
    <property type="molecule type" value="Genomic_DNA"/>
</dbReference>
<keyword evidence="2" id="KW-0812">Transmembrane</keyword>